<dbReference type="OrthoDB" id="403126at2"/>
<organism evidence="1 2">
    <name type="scientific">Mycoplasma wenyonii (strain Massachusetts)</name>
    <name type="common">Eperythrozoon wenyonii</name>
    <dbReference type="NCBI Taxonomy" id="1197325"/>
    <lineage>
        <taxon>Bacteria</taxon>
        <taxon>Bacillati</taxon>
        <taxon>Mycoplasmatota</taxon>
        <taxon>Mollicutes</taxon>
        <taxon>Mycoplasmataceae</taxon>
        <taxon>Mycoplasma</taxon>
    </lineage>
</organism>
<name>I6ZJ32_MYCWM</name>
<dbReference type="RefSeq" id="WP_014849930.1">
    <property type="nucleotide sequence ID" value="NC_018149.1"/>
</dbReference>
<dbReference type="PATRIC" id="fig|1197325.3.peg.463"/>
<dbReference type="KEGG" id="mwe:WEN_02155"/>
<evidence type="ECO:0000313" key="1">
    <source>
        <dbReference type="EMBL" id="AFN65220.1"/>
    </source>
</evidence>
<accession>I6ZJ32</accession>
<reference evidence="1 2" key="1">
    <citation type="journal article" date="2012" name="J. Bacteriol.">
        <title>Complete genome sequence of Mycoplasma wenyonii strain Massachusetts.</title>
        <authorList>
            <person name="Dos Santos A.P."/>
            <person name="Guimaraes A.M."/>
            <person name="do Nascimento N.C."/>
            <person name="Sanmiguel P.J."/>
            <person name="Messick J.B."/>
        </authorList>
    </citation>
    <scope>NUCLEOTIDE SEQUENCE [LARGE SCALE GENOMIC DNA]</scope>
    <source>
        <strain evidence="1 2">Massachusetts</strain>
    </source>
</reference>
<protein>
    <submittedName>
        <fullName evidence="1">Uncharacterized protein</fullName>
    </submittedName>
</protein>
<dbReference type="STRING" id="1197325.WEN_02155"/>
<dbReference type="AlphaFoldDB" id="I6ZJ32"/>
<proteinExistence type="predicted"/>
<dbReference type="Proteomes" id="UP000009005">
    <property type="component" value="Chromosome"/>
</dbReference>
<evidence type="ECO:0000313" key="2">
    <source>
        <dbReference type="Proteomes" id="UP000009005"/>
    </source>
</evidence>
<gene>
    <name evidence="1" type="ordered locus">WEN_02155</name>
</gene>
<keyword evidence="2" id="KW-1185">Reference proteome</keyword>
<dbReference type="EMBL" id="CP003703">
    <property type="protein sequence ID" value="AFN65220.1"/>
    <property type="molecule type" value="Genomic_DNA"/>
</dbReference>
<sequence>MILAKVLAISVSCTTGLLGSASPLIHIGVTKSDWKNKWYPNKNDFRKAVLWGCKAISDVSANINYKDKLYNIFLEENSQTSESSKISFRVEEVTISSGQKKDVWRSNGTKKEENWDTWKLSRKENTLVLSFPYLNKWQHQVEYALTGCEGSKIIPSDDSSSFGSGELVESSQIQLALSEGDSCRKYLSSVECDITINASGKLKWKEDWQPKITYTAFK</sequence>
<dbReference type="HOGENOM" id="CLU_1265803_0_0_14"/>